<dbReference type="PANTHER" id="PTHR20857">
    <property type="entry name" value="THIAMINE-PHOSPHATE PYROPHOSPHORYLASE"/>
    <property type="match status" value="1"/>
</dbReference>
<dbReference type="RefSeq" id="WP_004370630.1">
    <property type="nucleotide sequence ID" value="NZ_GL833119.1"/>
</dbReference>
<dbReference type="Pfam" id="PF02581">
    <property type="entry name" value="TMP-TENI"/>
    <property type="match status" value="1"/>
</dbReference>
<evidence type="ECO:0000313" key="5">
    <source>
        <dbReference type="Proteomes" id="UP000005580"/>
    </source>
</evidence>
<dbReference type="Proteomes" id="UP000005580">
    <property type="component" value="Unassembled WGS sequence"/>
</dbReference>
<reference evidence="4" key="1">
    <citation type="submission" date="2011-01" db="EMBL/GenBank/DDBJ databases">
        <authorList>
            <person name="Muzny D."/>
            <person name="Qin X."/>
            <person name="Buhay C."/>
            <person name="Dugan-Rocha S."/>
            <person name="Ding Y."/>
            <person name="Chen G."/>
            <person name="Hawes A."/>
            <person name="Holder M."/>
            <person name="Jhangiani S."/>
            <person name="Johnson A."/>
            <person name="Khan Z."/>
            <person name="Li Z."/>
            <person name="Liu W."/>
            <person name="Liu X."/>
            <person name="Perez L."/>
            <person name="Shen H."/>
            <person name="Wang Q."/>
            <person name="Watt J."/>
            <person name="Xi L."/>
            <person name="Xin Y."/>
            <person name="Zhou J."/>
            <person name="Deng J."/>
            <person name="Jiang H."/>
            <person name="Liu Y."/>
            <person name="Qu J."/>
            <person name="Song X.-Z."/>
            <person name="Zhang L."/>
            <person name="Villasana D."/>
            <person name="Johnson A."/>
            <person name="Liu J."/>
            <person name="Liyanage D."/>
            <person name="Lorensuhewa L."/>
            <person name="Robinson T."/>
            <person name="Song A."/>
            <person name="Song B.-B."/>
            <person name="Dinh H."/>
            <person name="Thornton R."/>
            <person name="Coyle M."/>
            <person name="Francisco L."/>
            <person name="Jackson L."/>
            <person name="Javaid M."/>
            <person name="Korchina V."/>
            <person name="Kovar C."/>
            <person name="Mata R."/>
            <person name="Mathew T."/>
            <person name="Ngo R."/>
            <person name="Nguyen L."/>
            <person name="Nguyen N."/>
            <person name="Okwuonu G."/>
            <person name="Ongeri F."/>
            <person name="Pham C."/>
            <person name="Simmons D."/>
            <person name="Wilczek-Boney K."/>
            <person name="Hale W."/>
            <person name="Jakkamsetti A."/>
            <person name="Pham P."/>
            <person name="Ruth R."/>
            <person name="San Lucas F."/>
            <person name="Warren J."/>
            <person name="Zhang J."/>
            <person name="Zhao Z."/>
            <person name="Zhou C."/>
            <person name="Zhu D."/>
            <person name="Lee S."/>
            <person name="Bess C."/>
            <person name="Blankenburg K."/>
            <person name="Forbes L."/>
            <person name="Fu Q."/>
            <person name="Gubbala S."/>
            <person name="Hirani K."/>
            <person name="Jayaseelan J.C."/>
            <person name="Lara F."/>
            <person name="Munidasa M."/>
            <person name="Palculict T."/>
            <person name="Patil S."/>
            <person name="Pu L.-L."/>
            <person name="Saada N."/>
            <person name="Tang L."/>
            <person name="Weissenberger G."/>
            <person name="Zhu Y."/>
            <person name="Hemphill L."/>
            <person name="Shang Y."/>
            <person name="Youmans B."/>
            <person name="Ayvaz T."/>
            <person name="Ross M."/>
            <person name="Santibanez J."/>
            <person name="Aqrawi P."/>
            <person name="Gross S."/>
            <person name="Joshi V."/>
            <person name="Fowler G."/>
            <person name="Nazareth L."/>
            <person name="Reid J."/>
            <person name="Worley K."/>
            <person name="Petrosino J."/>
            <person name="Highlander S."/>
            <person name="Gibbs R."/>
        </authorList>
    </citation>
    <scope>NUCLEOTIDE SEQUENCE [LARGE SCALE GENOMIC DNA]</scope>
    <source>
        <strain evidence="4">ATCC 33269</strain>
    </source>
</reference>
<keyword evidence="2" id="KW-0784">Thiamine biosynthesis</keyword>
<dbReference type="EMBL" id="AEPE02000006">
    <property type="protein sequence ID" value="EFZ36327.1"/>
    <property type="molecule type" value="Genomic_DNA"/>
</dbReference>
<evidence type="ECO:0000313" key="4">
    <source>
        <dbReference type="EMBL" id="EFZ36327.1"/>
    </source>
</evidence>
<proteinExistence type="predicted"/>
<dbReference type="GO" id="GO:0005737">
    <property type="term" value="C:cytoplasm"/>
    <property type="evidence" value="ECO:0007669"/>
    <property type="project" value="TreeGrafter"/>
</dbReference>
<dbReference type="eggNOG" id="COG0352">
    <property type="taxonomic scope" value="Bacteria"/>
</dbReference>
<dbReference type="SUPFAM" id="SSF51391">
    <property type="entry name" value="Thiamin phosphate synthase"/>
    <property type="match status" value="1"/>
</dbReference>
<dbReference type="STRING" id="28134.SAMN05444288_0934"/>
<dbReference type="InterPro" id="IPR022998">
    <property type="entry name" value="ThiamineP_synth_TenI"/>
</dbReference>
<dbReference type="InterPro" id="IPR036206">
    <property type="entry name" value="ThiamineP_synth_sf"/>
</dbReference>
<sequence>MTMKLVILTKSTFFVEEDNILATLFNEGMENLHVYKPGASSLYLERLLSLLPEEHHSKITIHNHYHLKNEFHLAGIHIDNDKATYPSGYKGSIGRSCTDLTTLKKLKKKSDYVFLGNIFDSIEFKEKKSNFNIKQLEEASYQGLIDKHVFAFGGMNIEHAKIVRQLGFGGIVICGDLWQHFDIHRQTDFKTILTHFEKLHKTIS</sequence>
<gene>
    <name evidence="4" type="ORF">HMPREF0663_12394</name>
</gene>
<dbReference type="AlphaFoldDB" id="E7RSX6"/>
<organism evidence="4 5">
    <name type="scientific">Hoylesella oralis ATCC 33269</name>
    <dbReference type="NCBI Taxonomy" id="873533"/>
    <lineage>
        <taxon>Bacteria</taxon>
        <taxon>Pseudomonadati</taxon>
        <taxon>Bacteroidota</taxon>
        <taxon>Bacteroidia</taxon>
        <taxon>Bacteroidales</taxon>
        <taxon>Prevotellaceae</taxon>
        <taxon>Hoylesella</taxon>
    </lineage>
</organism>
<comment type="pathway">
    <text evidence="1">Cofactor biosynthesis; thiamine diphosphate biosynthesis.</text>
</comment>
<protein>
    <recommendedName>
        <fullName evidence="3">Thiamine phosphate synthase/TenI domain-containing protein</fullName>
    </recommendedName>
</protein>
<accession>E7RSX6</accession>
<dbReference type="GO" id="GO:0009228">
    <property type="term" value="P:thiamine biosynthetic process"/>
    <property type="evidence" value="ECO:0007669"/>
    <property type="project" value="UniProtKB-KW"/>
</dbReference>
<dbReference type="InterPro" id="IPR013785">
    <property type="entry name" value="Aldolase_TIM"/>
</dbReference>
<evidence type="ECO:0000259" key="3">
    <source>
        <dbReference type="Pfam" id="PF02581"/>
    </source>
</evidence>
<dbReference type="PANTHER" id="PTHR20857:SF15">
    <property type="entry name" value="THIAMINE-PHOSPHATE SYNTHASE"/>
    <property type="match status" value="1"/>
</dbReference>
<evidence type="ECO:0000256" key="2">
    <source>
        <dbReference type="ARBA" id="ARBA00022977"/>
    </source>
</evidence>
<dbReference type="HOGENOM" id="CLU_018272_4_0_10"/>
<dbReference type="Gene3D" id="3.20.20.70">
    <property type="entry name" value="Aldolase class I"/>
    <property type="match status" value="1"/>
</dbReference>
<evidence type="ECO:0000256" key="1">
    <source>
        <dbReference type="ARBA" id="ARBA00004948"/>
    </source>
</evidence>
<keyword evidence="5" id="KW-1185">Reference proteome</keyword>
<name>E7RSX6_9BACT</name>
<comment type="caution">
    <text evidence="4">The sequence shown here is derived from an EMBL/GenBank/DDBJ whole genome shotgun (WGS) entry which is preliminary data.</text>
</comment>
<feature type="domain" description="Thiamine phosphate synthase/TenI" evidence="3">
    <location>
        <begin position="53"/>
        <end position="174"/>
    </location>
</feature>
<dbReference type="GO" id="GO:0004789">
    <property type="term" value="F:thiamine-phosphate diphosphorylase activity"/>
    <property type="evidence" value="ECO:0007669"/>
    <property type="project" value="TreeGrafter"/>
</dbReference>